<keyword evidence="2" id="KW-1185">Reference proteome</keyword>
<organism evidence="1 2">
    <name type="scientific">Boeremia exigua</name>
    <dbReference type="NCBI Taxonomy" id="749465"/>
    <lineage>
        <taxon>Eukaryota</taxon>
        <taxon>Fungi</taxon>
        <taxon>Dikarya</taxon>
        <taxon>Ascomycota</taxon>
        <taxon>Pezizomycotina</taxon>
        <taxon>Dothideomycetes</taxon>
        <taxon>Pleosporomycetidae</taxon>
        <taxon>Pleosporales</taxon>
        <taxon>Pleosporineae</taxon>
        <taxon>Didymellaceae</taxon>
        <taxon>Boeremia</taxon>
    </lineage>
</organism>
<evidence type="ECO:0000313" key="1">
    <source>
        <dbReference type="EMBL" id="KAJ8106645.1"/>
    </source>
</evidence>
<gene>
    <name evidence="1" type="ORF">OPT61_g9399</name>
</gene>
<evidence type="ECO:0000313" key="2">
    <source>
        <dbReference type="Proteomes" id="UP001153331"/>
    </source>
</evidence>
<sequence length="241" mass="26406">MLFWSTCREKGSLGVVFWTGLVYSGISWDIELVSQHTALPVSEEMSSDDVAIKRGRRGDACGTPFFQVLPNLPSRIRMQVSLQFWSGSITTKAFVSRNCSVPAHPARGVRHRDSARLGAACVVDAWQPLRPADFPESSLGDAENAGEATSNRSRSPSSYFVVPVSLHRGAVAAAACGSTYRILFRFPEVDFCDHFNPLIARNNGEQQMLIATHTGYRNSEDRANEKRQPGHAGSPGLAQPR</sequence>
<protein>
    <submittedName>
        <fullName evidence="1">Uncharacterized protein</fullName>
    </submittedName>
</protein>
<name>A0ACC2HUI5_9PLEO</name>
<dbReference type="Proteomes" id="UP001153331">
    <property type="component" value="Unassembled WGS sequence"/>
</dbReference>
<accession>A0ACC2HUI5</accession>
<comment type="caution">
    <text evidence="1">The sequence shown here is derived from an EMBL/GenBank/DDBJ whole genome shotgun (WGS) entry which is preliminary data.</text>
</comment>
<dbReference type="EMBL" id="JAPHNI010001109">
    <property type="protein sequence ID" value="KAJ8106645.1"/>
    <property type="molecule type" value="Genomic_DNA"/>
</dbReference>
<reference evidence="1" key="1">
    <citation type="submission" date="2022-11" db="EMBL/GenBank/DDBJ databases">
        <title>Genome Sequence of Boeremia exigua.</title>
        <authorList>
            <person name="Buettner E."/>
        </authorList>
    </citation>
    <scope>NUCLEOTIDE SEQUENCE</scope>
    <source>
        <strain evidence="1">CU02</strain>
    </source>
</reference>
<proteinExistence type="predicted"/>